<evidence type="ECO:0000256" key="4">
    <source>
        <dbReference type="ARBA" id="ARBA00017099"/>
    </source>
</evidence>
<dbReference type="PANTHER" id="PTHR10491">
    <property type="entry name" value="DTDP-4-DEHYDRORHAMNOSE REDUCTASE"/>
    <property type="match status" value="1"/>
</dbReference>
<dbReference type="InterPro" id="IPR036291">
    <property type="entry name" value="NAD(P)-bd_dom_sf"/>
</dbReference>
<dbReference type="GO" id="GO:0008831">
    <property type="term" value="F:dTDP-4-dehydrorhamnose reductase activity"/>
    <property type="evidence" value="ECO:0007669"/>
    <property type="project" value="UniProtKB-EC"/>
</dbReference>
<dbReference type="SUPFAM" id="SSF51735">
    <property type="entry name" value="NAD(P)-binding Rossmann-fold domains"/>
    <property type="match status" value="1"/>
</dbReference>
<comment type="pathway">
    <text evidence="1 6">Carbohydrate biosynthesis; dTDP-L-rhamnose biosynthesis.</text>
</comment>
<name>U6BN53_9SPHN</name>
<dbReference type="GO" id="GO:0019305">
    <property type="term" value="P:dTDP-rhamnose biosynthetic process"/>
    <property type="evidence" value="ECO:0007669"/>
    <property type="project" value="UniProtKB-UniPathway"/>
</dbReference>
<evidence type="ECO:0000259" key="7">
    <source>
        <dbReference type="Pfam" id="PF04321"/>
    </source>
</evidence>
<reference evidence="8" key="1">
    <citation type="submission" date="2013-06" db="EMBL/GenBank/DDBJ databases">
        <title>Genes involved in sphingan Ss biosynthesis of Sphingomonas sanxanigenens.</title>
        <authorList>
            <person name="Huang H."/>
        </authorList>
    </citation>
    <scope>NUCLEOTIDE SEQUENCE</scope>
    <source>
        <strain evidence="8">NX02</strain>
    </source>
</reference>
<dbReference type="Gene3D" id="3.40.50.720">
    <property type="entry name" value="NAD(P)-binding Rossmann-like Domain"/>
    <property type="match status" value="1"/>
</dbReference>
<dbReference type="NCBIfam" id="TIGR01214">
    <property type="entry name" value="rmlD"/>
    <property type="match status" value="1"/>
</dbReference>
<comment type="catalytic activity">
    <reaction evidence="5 6">
        <text>dTDP-beta-L-rhamnose + NADP(+) = dTDP-4-dehydro-beta-L-rhamnose + NADPH + H(+)</text>
        <dbReference type="Rhea" id="RHEA:21796"/>
        <dbReference type="ChEBI" id="CHEBI:15378"/>
        <dbReference type="ChEBI" id="CHEBI:57510"/>
        <dbReference type="ChEBI" id="CHEBI:57783"/>
        <dbReference type="ChEBI" id="CHEBI:58349"/>
        <dbReference type="ChEBI" id="CHEBI:62830"/>
        <dbReference type="EC" id="1.1.1.133"/>
    </reaction>
</comment>
<dbReference type="Pfam" id="PF04321">
    <property type="entry name" value="RmlD_sub_bind"/>
    <property type="match status" value="1"/>
</dbReference>
<dbReference type="UniPathway" id="UPA00124"/>
<organism evidence="8">
    <name type="scientific">Sphingomonas sanxanigenens</name>
    <dbReference type="NCBI Taxonomy" id="397260"/>
    <lineage>
        <taxon>Bacteria</taxon>
        <taxon>Pseudomonadati</taxon>
        <taxon>Pseudomonadota</taxon>
        <taxon>Alphaproteobacteria</taxon>
        <taxon>Sphingomonadales</taxon>
        <taxon>Sphingomonadaceae</taxon>
        <taxon>Sphingomonas</taxon>
    </lineage>
</organism>
<dbReference type="InterPro" id="IPR005913">
    <property type="entry name" value="dTDP_dehydrorham_reduct"/>
</dbReference>
<dbReference type="CDD" id="cd05254">
    <property type="entry name" value="dTDP_HR_like_SDR_e"/>
    <property type="match status" value="1"/>
</dbReference>
<keyword evidence="6" id="KW-0521">NADP</keyword>
<dbReference type="EMBL" id="KF301674">
    <property type="protein sequence ID" value="AHA38097.1"/>
    <property type="molecule type" value="Genomic_DNA"/>
</dbReference>
<evidence type="ECO:0000313" key="8">
    <source>
        <dbReference type="EMBL" id="AHA38097.1"/>
    </source>
</evidence>
<dbReference type="PANTHER" id="PTHR10491:SF4">
    <property type="entry name" value="METHIONINE ADENOSYLTRANSFERASE 2 SUBUNIT BETA"/>
    <property type="match status" value="1"/>
</dbReference>
<dbReference type="InterPro" id="IPR029903">
    <property type="entry name" value="RmlD-like-bd"/>
</dbReference>
<evidence type="ECO:0000256" key="2">
    <source>
        <dbReference type="ARBA" id="ARBA00010944"/>
    </source>
</evidence>
<comment type="similarity">
    <text evidence="2 6">Belongs to the dTDP-4-dehydrorhamnose reductase family.</text>
</comment>
<dbReference type="EC" id="1.1.1.133" evidence="3 6"/>
<protein>
    <recommendedName>
        <fullName evidence="4 6">dTDP-4-dehydrorhamnose reductase</fullName>
        <ecNumber evidence="3 6">1.1.1.133</ecNumber>
    </recommendedName>
</protein>
<evidence type="ECO:0000256" key="3">
    <source>
        <dbReference type="ARBA" id="ARBA00012929"/>
    </source>
</evidence>
<evidence type="ECO:0000256" key="1">
    <source>
        <dbReference type="ARBA" id="ARBA00004781"/>
    </source>
</evidence>
<proteinExistence type="inferred from homology"/>
<dbReference type="AlphaFoldDB" id="U6BN53"/>
<gene>
    <name evidence="8" type="primary">rmlD</name>
</gene>
<comment type="cofactor">
    <cofactor evidence="6">
        <name>Mg(2+)</name>
        <dbReference type="ChEBI" id="CHEBI:18420"/>
    </cofactor>
    <text evidence="6">Binds 1 Mg(2+) ion per monomer.</text>
</comment>
<evidence type="ECO:0000256" key="6">
    <source>
        <dbReference type="RuleBase" id="RU364082"/>
    </source>
</evidence>
<sequence>MTAPRPILITGAHGQVGTELQRRAPARYEVVPTDRDELDITDAAAIAAAVASRPWAAVVNCAAHTAVDKAESDVEASWRLNALAPAIFAAETRKAGIPIIQISTDYVFEGDGDHAYRPADPTGPRSVYGASKLGGELAVRTANPQHVVLRTAWVVSAHGNNFIKTMLRVGAERPELRVVADQFGCPTGAPDIADGIYAVLDAIVDGKEPWGTYHLVNAGEGSWHALAEAVFAAAQPFGGPAPAVAAIGTDDYPTPARRPANSRLDTSSFIATFAHQPRPWRAMVDEIVGELLEIKTA</sequence>
<keyword evidence="6" id="KW-0560">Oxidoreductase</keyword>
<comment type="function">
    <text evidence="6">Catalyzes the reduction of dTDP-6-deoxy-L-lyxo-4-hexulose to yield dTDP-L-rhamnose.</text>
</comment>
<evidence type="ECO:0000256" key="5">
    <source>
        <dbReference type="ARBA" id="ARBA00048200"/>
    </source>
</evidence>
<accession>U6BN53</accession>
<feature type="domain" description="RmlD-like substrate binding" evidence="7">
    <location>
        <begin position="7"/>
        <end position="291"/>
    </location>
</feature>
<dbReference type="Gene3D" id="3.90.25.10">
    <property type="entry name" value="UDP-galactose 4-epimerase, domain 1"/>
    <property type="match status" value="1"/>
</dbReference>